<reference evidence="1 2" key="1">
    <citation type="journal article" date="2011" name="Curr. Microbiol.">
        <title>Luteibacter jiangsuensis sp. nov.: a methamidophos-degrading bacterium isolated from a methamidophos-manufacturing factory.</title>
        <authorList>
            <person name="Wang L."/>
            <person name="Wang G.L."/>
            <person name="Li S.P."/>
            <person name="Jiang J.D."/>
        </authorList>
    </citation>
    <scope>NUCLEOTIDE SEQUENCE [LARGE SCALE GENOMIC DNA]</scope>
    <source>
        <strain evidence="1 2">CGMCC 1.10133</strain>
    </source>
</reference>
<name>A0ABX0Q8L1_9GAMM</name>
<comment type="caution">
    <text evidence="1">The sequence shown here is derived from an EMBL/GenBank/DDBJ whole genome shotgun (WGS) entry which is preliminary data.</text>
</comment>
<gene>
    <name evidence="1" type="ORF">HBF26_17665</name>
</gene>
<accession>A0ABX0Q8L1</accession>
<organism evidence="1 2">
    <name type="scientific">Luteibacter jiangsuensis</name>
    <dbReference type="NCBI Taxonomy" id="637577"/>
    <lineage>
        <taxon>Bacteria</taxon>
        <taxon>Pseudomonadati</taxon>
        <taxon>Pseudomonadota</taxon>
        <taxon>Gammaproteobacteria</taxon>
        <taxon>Lysobacterales</taxon>
        <taxon>Rhodanobacteraceae</taxon>
        <taxon>Luteibacter</taxon>
    </lineage>
</organism>
<protein>
    <submittedName>
        <fullName evidence="1">Uncharacterized protein</fullName>
    </submittedName>
</protein>
<dbReference type="EMBL" id="JAAQQR010000011">
    <property type="protein sequence ID" value="NID06723.1"/>
    <property type="molecule type" value="Genomic_DNA"/>
</dbReference>
<sequence length="115" mass="12372">MSSIPFVNVFTQDAHAYLGQVISTRGVLVIREGRAVVVPGFGSADVGSGVEIFFPGLEKLLDSRVGGWVGGQTSYFDAVEISGLLSEATTRAQQLALSRIRRLILERDAEVHIVV</sequence>
<dbReference type="Proteomes" id="UP001429601">
    <property type="component" value="Unassembled WGS sequence"/>
</dbReference>
<proteinExistence type="predicted"/>
<keyword evidence="2" id="KW-1185">Reference proteome</keyword>
<evidence type="ECO:0000313" key="1">
    <source>
        <dbReference type="EMBL" id="NID06723.1"/>
    </source>
</evidence>
<evidence type="ECO:0000313" key="2">
    <source>
        <dbReference type="Proteomes" id="UP001429601"/>
    </source>
</evidence>
<dbReference type="RefSeq" id="WP_167129355.1">
    <property type="nucleotide sequence ID" value="NZ_JAAQQR010000011.1"/>
</dbReference>